<proteinExistence type="predicted"/>
<accession>K2G5M5</accession>
<organism evidence="1">
    <name type="scientific">uncultured bacterium</name>
    <name type="common">gcode 4</name>
    <dbReference type="NCBI Taxonomy" id="1234023"/>
    <lineage>
        <taxon>Bacteria</taxon>
        <taxon>environmental samples</taxon>
    </lineage>
</organism>
<gene>
    <name evidence="1" type="ORF">ACD_2C00144G0007</name>
</gene>
<reference evidence="1" key="1">
    <citation type="journal article" date="2012" name="Science">
        <title>Fermentation, hydrogen, and sulfur metabolism in multiple uncultivated bacterial phyla.</title>
        <authorList>
            <person name="Wrighton K.C."/>
            <person name="Thomas B.C."/>
            <person name="Sharon I."/>
            <person name="Miller C.S."/>
            <person name="Castelle C.J."/>
            <person name="VerBerkmoes N.C."/>
            <person name="Wilkins M.J."/>
            <person name="Hettich R.L."/>
            <person name="Lipton M.S."/>
            <person name="Williams K.H."/>
            <person name="Long P.E."/>
            <person name="Banfield J.F."/>
        </authorList>
    </citation>
    <scope>NUCLEOTIDE SEQUENCE [LARGE SCALE GENOMIC DNA]</scope>
</reference>
<sequence length="59" mass="6613">MCFRLERAEDWGLRLQDYPKFSILISQFSQEVPPKAILDLGFVDGIVFPRGSSPSPVGT</sequence>
<name>K2G5M5_9BACT</name>
<comment type="caution">
    <text evidence="1">The sequence shown here is derived from an EMBL/GenBank/DDBJ whole genome shotgun (WGS) entry which is preliminary data.</text>
</comment>
<dbReference type="EMBL" id="AMFJ01000144">
    <property type="protein sequence ID" value="EKE29572.1"/>
    <property type="molecule type" value="Genomic_DNA"/>
</dbReference>
<protein>
    <submittedName>
        <fullName evidence="1">Uncharacterized protein</fullName>
    </submittedName>
</protein>
<evidence type="ECO:0000313" key="1">
    <source>
        <dbReference type="EMBL" id="EKE29572.1"/>
    </source>
</evidence>
<dbReference type="AlphaFoldDB" id="K2G5M5"/>